<name>A0ABP9LL91_9GAMM</name>
<proteinExistence type="predicted"/>
<evidence type="ECO:0000256" key="3">
    <source>
        <dbReference type="SAM" id="SignalP"/>
    </source>
</evidence>
<keyword evidence="2" id="KW-0472">Membrane</keyword>
<keyword evidence="5" id="KW-0378">Hydrolase</keyword>
<evidence type="ECO:0000313" key="5">
    <source>
        <dbReference type="EMBL" id="GAA5080797.1"/>
    </source>
</evidence>
<dbReference type="InterPro" id="IPR012338">
    <property type="entry name" value="Beta-lactam/transpept-like"/>
</dbReference>
<reference evidence="6" key="1">
    <citation type="journal article" date="2019" name="Int. J. Syst. Evol. Microbiol.">
        <title>The Global Catalogue of Microorganisms (GCM) 10K type strain sequencing project: providing services to taxonomists for standard genome sequencing and annotation.</title>
        <authorList>
            <consortium name="The Broad Institute Genomics Platform"/>
            <consortium name="The Broad Institute Genome Sequencing Center for Infectious Disease"/>
            <person name="Wu L."/>
            <person name="Ma J."/>
        </authorList>
    </citation>
    <scope>NUCLEOTIDE SEQUENCE [LARGE SCALE GENOMIC DNA]</scope>
    <source>
        <strain evidence="6">JCM 19212</strain>
    </source>
</reference>
<dbReference type="Gene3D" id="3.40.710.10">
    <property type="entry name" value="DD-peptidase/beta-lactamase superfamily"/>
    <property type="match status" value="1"/>
</dbReference>
<comment type="caution">
    <text evidence="5">The sequence shown here is derived from an EMBL/GenBank/DDBJ whole genome shotgun (WGS) entry which is preliminary data.</text>
</comment>
<comment type="subcellular location">
    <subcellularLocation>
        <location evidence="1">Membrane</location>
    </subcellularLocation>
</comment>
<evidence type="ECO:0000313" key="6">
    <source>
        <dbReference type="Proteomes" id="UP001501083"/>
    </source>
</evidence>
<feature type="signal peptide" evidence="3">
    <location>
        <begin position="1"/>
        <end position="21"/>
    </location>
</feature>
<dbReference type="InterPro" id="IPR001466">
    <property type="entry name" value="Beta-lactam-related"/>
</dbReference>
<dbReference type="Proteomes" id="UP001501083">
    <property type="component" value="Unassembled WGS sequence"/>
</dbReference>
<evidence type="ECO:0000256" key="2">
    <source>
        <dbReference type="ARBA" id="ARBA00023136"/>
    </source>
</evidence>
<accession>A0ABP9LL91</accession>
<dbReference type="GO" id="GO:0016787">
    <property type="term" value="F:hydrolase activity"/>
    <property type="evidence" value="ECO:0007669"/>
    <property type="project" value="UniProtKB-KW"/>
</dbReference>
<dbReference type="Pfam" id="PF00144">
    <property type="entry name" value="Beta-lactamase"/>
    <property type="match status" value="1"/>
</dbReference>
<dbReference type="RefSeq" id="WP_158982296.1">
    <property type="nucleotide sequence ID" value="NZ_BAABKY010000004.1"/>
</dbReference>
<evidence type="ECO:0000259" key="4">
    <source>
        <dbReference type="Pfam" id="PF00144"/>
    </source>
</evidence>
<dbReference type="PANTHER" id="PTHR46825:SF11">
    <property type="entry name" value="PENICILLIN-BINDING PROTEIN 4"/>
    <property type="match status" value="1"/>
</dbReference>
<dbReference type="EMBL" id="BAABKY010000004">
    <property type="protein sequence ID" value="GAA5080797.1"/>
    <property type="molecule type" value="Genomic_DNA"/>
</dbReference>
<evidence type="ECO:0000256" key="1">
    <source>
        <dbReference type="ARBA" id="ARBA00004370"/>
    </source>
</evidence>
<feature type="chain" id="PRO_5046297170" evidence="3">
    <location>
        <begin position="22"/>
        <end position="357"/>
    </location>
</feature>
<dbReference type="SUPFAM" id="SSF56601">
    <property type="entry name" value="beta-lactamase/transpeptidase-like"/>
    <property type="match status" value="1"/>
</dbReference>
<sequence length="357" mass="39246">MSRLLYTAALFLALVAMRAQAAPPDEFIAAYARDHGFSGTILVQQGGKVIYRHSFGLANIAFDQPNDARTRYKVASITKLFTSTLILQLRDQGKLDLDKPVRTYFPDYTGEAADKVTVRQLLGHTSGLPSYDQVTDGASAIRDGMPVYQLPHSSDALLSLYASGKLVAAPGTKFEYNNADYVVLGKIIERTQGQGFAEALKRGILVPLGMHDSGVLRQDQIVSRLADTYFRREDGGAMTPDLPAYPENWYASGAMYSTADDLLVFSNALFGGKLLSADSMTQLLKPGLDEYGLGLWVYETKANGRTYRVAKRPGRIMGAQTQLYRFLDSDTTVIILANTDSTDLDEFVAKIGHQLMR</sequence>
<protein>
    <submittedName>
        <fullName evidence="5">Serine hydrolase domain-containing protein</fullName>
    </submittedName>
</protein>
<keyword evidence="6" id="KW-1185">Reference proteome</keyword>
<keyword evidence="3" id="KW-0732">Signal</keyword>
<organism evidence="5 6">
    <name type="scientific">Lysobacter panacisoli</name>
    <dbReference type="NCBI Taxonomy" id="1255263"/>
    <lineage>
        <taxon>Bacteria</taxon>
        <taxon>Pseudomonadati</taxon>
        <taxon>Pseudomonadota</taxon>
        <taxon>Gammaproteobacteria</taxon>
        <taxon>Lysobacterales</taxon>
        <taxon>Lysobacteraceae</taxon>
        <taxon>Lysobacter</taxon>
    </lineage>
</organism>
<gene>
    <name evidence="5" type="ORF">GCM10025759_30500</name>
</gene>
<dbReference type="InterPro" id="IPR050491">
    <property type="entry name" value="AmpC-like"/>
</dbReference>
<feature type="domain" description="Beta-lactamase-related" evidence="4">
    <location>
        <begin position="26"/>
        <end position="345"/>
    </location>
</feature>
<dbReference type="PANTHER" id="PTHR46825">
    <property type="entry name" value="D-ALANYL-D-ALANINE-CARBOXYPEPTIDASE/ENDOPEPTIDASE AMPH"/>
    <property type="match status" value="1"/>
</dbReference>